<evidence type="ECO:0000313" key="12">
    <source>
        <dbReference type="Proteomes" id="UP000184758"/>
    </source>
</evidence>
<dbReference type="FunFam" id="3.40.50.1470:FF:000001">
    <property type="entry name" value="Peptidyl-tRNA hydrolase"/>
    <property type="match status" value="1"/>
</dbReference>
<feature type="active site" description="Proton acceptor" evidence="8">
    <location>
        <position position="19"/>
    </location>
</feature>
<dbReference type="GO" id="GO:0006515">
    <property type="term" value="P:protein quality control for misfolded or incompletely synthesized proteins"/>
    <property type="evidence" value="ECO:0007669"/>
    <property type="project" value="UniProtKB-UniRule"/>
</dbReference>
<dbReference type="PANTHER" id="PTHR17224">
    <property type="entry name" value="PEPTIDYL-TRNA HYDROLASE"/>
    <property type="match status" value="1"/>
</dbReference>
<dbReference type="STRING" id="28230.SAMN05878443_0563"/>
<evidence type="ECO:0000256" key="8">
    <source>
        <dbReference type="HAMAP-Rule" id="MF_00083"/>
    </source>
</evidence>
<comment type="function">
    <text evidence="8">Hydrolyzes ribosome-free peptidyl-tRNAs (with 1 or more amino acids incorporated), which drop off the ribosome during protein synthesis, or as a result of ribosome stalling.</text>
</comment>
<evidence type="ECO:0000256" key="7">
    <source>
        <dbReference type="ARBA" id="ARBA00050038"/>
    </source>
</evidence>
<feature type="binding site" evidence="8">
    <location>
        <position position="66"/>
    </location>
    <ligand>
        <name>tRNA</name>
        <dbReference type="ChEBI" id="CHEBI:17843"/>
    </ligand>
</feature>
<gene>
    <name evidence="8" type="primary">pth</name>
    <name evidence="11" type="ORF">SAMN05878443_0563</name>
</gene>
<dbReference type="GO" id="GO:0000049">
    <property type="term" value="F:tRNA binding"/>
    <property type="evidence" value="ECO:0007669"/>
    <property type="project" value="UniProtKB-UniRule"/>
</dbReference>
<comment type="catalytic activity">
    <reaction evidence="6 8 9">
        <text>an N-acyl-L-alpha-aminoacyl-tRNA + H2O = an N-acyl-L-amino acid + a tRNA + H(+)</text>
        <dbReference type="Rhea" id="RHEA:54448"/>
        <dbReference type="Rhea" id="RHEA-COMP:10123"/>
        <dbReference type="Rhea" id="RHEA-COMP:13883"/>
        <dbReference type="ChEBI" id="CHEBI:15377"/>
        <dbReference type="ChEBI" id="CHEBI:15378"/>
        <dbReference type="ChEBI" id="CHEBI:59874"/>
        <dbReference type="ChEBI" id="CHEBI:78442"/>
        <dbReference type="ChEBI" id="CHEBI:138191"/>
        <dbReference type="EC" id="3.1.1.29"/>
    </reaction>
</comment>
<evidence type="ECO:0000256" key="4">
    <source>
        <dbReference type="ARBA" id="ARBA00022884"/>
    </source>
</evidence>
<dbReference type="Proteomes" id="UP000184758">
    <property type="component" value="Unassembled WGS sequence"/>
</dbReference>
<dbReference type="OrthoDB" id="9800507at2"/>
<keyword evidence="2 8" id="KW-0820">tRNA-binding</keyword>
<evidence type="ECO:0000313" key="11">
    <source>
        <dbReference type="EMBL" id="SIN93652.1"/>
    </source>
</evidence>
<comment type="subunit">
    <text evidence="8">Monomer.</text>
</comment>
<dbReference type="eggNOG" id="COG0193">
    <property type="taxonomic scope" value="Bacteria"/>
</dbReference>
<keyword evidence="12" id="KW-1185">Reference proteome</keyword>
<reference evidence="12" key="1">
    <citation type="submission" date="2016-11" db="EMBL/GenBank/DDBJ databases">
        <authorList>
            <person name="Varghese N."/>
            <person name="Submissions S."/>
        </authorList>
    </citation>
    <scope>NUCLEOTIDE SEQUENCE [LARGE SCALE GENOMIC DNA]</scope>
    <source>
        <strain evidence="12">313</strain>
    </source>
</reference>
<evidence type="ECO:0000256" key="9">
    <source>
        <dbReference type="RuleBase" id="RU000673"/>
    </source>
</evidence>
<accession>A0A1N6FEG9</accession>
<dbReference type="Gene3D" id="3.40.50.1470">
    <property type="entry name" value="Peptidyl-tRNA hydrolase"/>
    <property type="match status" value="1"/>
</dbReference>
<keyword evidence="8" id="KW-0963">Cytoplasm</keyword>
<keyword evidence="3 8" id="KW-0378">Hydrolase</keyword>
<dbReference type="InterPro" id="IPR036416">
    <property type="entry name" value="Pept_tRNA_hydro_sf"/>
</dbReference>
<dbReference type="RefSeq" id="WP_034547223.1">
    <property type="nucleotide sequence ID" value="NZ_FSRN01000001.1"/>
</dbReference>
<feature type="binding site" evidence="8">
    <location>
        <position position="112"/>
    </location>
    <ligand>
        <name>tRNA</name>
        <dbReference type="ChEBI" id="CHEBI:17843"/>
    </ligand>
</feature>
<dbReference type="GO" id="GO:0072344">
    <property type="term" value="P:rescue of stalled ribosome"/>
    <property type="evidence" value="ECO:0007669"/>
    <property type="project" value="UniProtKB-UniRule"/>
</dbReference>
<keyword evidence="4 8" id="KW-0694">RNA-binding</keyword>
<evidence type="ECO:0000256" key="2">
    <source>
        <dbReference type="ARBA" id="ARBA00022555"/>
    </source>
</evidence>
<feature type="site" description="Stabilizes the basic form of H active site to accept a proton" evidence="8">
    <location>
        <position position="91"/>
    </location>
</feature>
<sequence length="191" mass="21566">MKMIVGLGNPGSKYKNTKHNIGFITVDEFAAQHKMEFNKVKFEAIYAEAFIGSEKVLLVKPQTFMNDSGRAVRPLMDYFNVEIEDLIVVYDDLDLPVGKLRFRQKGSAGGHNGIRSMIDHLATADFNRIRIGIDRPLGKQTVVQHVLSGFPKDQHEELLIAIKDGVAALDYWIEGHSFSDVMNQFNKKKNV</sequence>
<dbReference type="InterPro" id="IPR018171">
    <property type="entry name" value="Pept_tRNA_hydro_CS"/>
</dbReference>
<organism evidence="11 12">
    <name type="scientific">Carnobacterium alterfunditum</name>
    <dbReference type="NCBI Taxonomy" id="28230"/>
    <lineage>
        <taxon>Bacteria</taxon>
        <taxon>Bacillati</taxon>
        <taxon>Bacillota</taxon>
        <taxon>Bacilli</taxon>
        <taxon>Lactobacillales</taxon>
        <taxon>Carnobacteriaceae</taxon>
        <taxon>Carnobacterium</taxon>
    </lineage>
</organism>
<dbReference type="NCBIfam" id="TIGR00447">
    <property type="entry name" value="pth"/>
    <property type="match status" value="1"/>
</dbReference>
<protein>
    <recommendedName>
        <fullName evidence="7 8">Peptidyl-tRNA hydrolase</fullName>
        <shortName evidence="8">Pth</shortName>
        <ecNumber evidence="1 8">3.1.1.29</ecNumber>
    </recommendedName>
</protein>
<feature type="site" description="Discriminates between blocked and unblocked aminoacyl-tRNA" evidence="8">
    <location>
        <position position="9"/>
    </location>
</feature>
<dbReference type="GO" id="GO:0005737">
    <property type="term" value="C:cytoplasm"/>
    <property type="evidence" value="ECO:0007669"/>
    <property type="project" value="UniProtKB-SubCell"/>
</dbReference>
<feature type="binding site" evidence="8">
    <location>
        <position position="14"/>
    </location>
    <ligand>
        <name>tRNA</name>
        <dbReference type="ChEBI" id="CHEBI:17843"/>
    </ligand>
</feature>
<comment type="subcellular location">
    <subcellularLocation>
        <location evidence="8">Cytoplasm</location>
    </subcellularLocation>
</comment>
<feature type="binding site" evidence="8">
    <location>
        <position position="64"/>
    </location>
    <ligand>
        <name>tRNA</name>
        <dbReference type="ChEBI" id="CHEBI:17843"/>
    </ligand>
</feature>
<dbReference type="InterPro" id="IPR001328">
    <property type="entry name" value="Pept_tRNA_hydro"/>
</dbReference>
<comment type="function">
    <text evidence="8">Catalyzes the release of premature peptidyl moieties from peptidyl-tRNA molecules trapped in stalled 50S ribosomal subunits, and thus maintains levels of free tRNAs and 50S ribosomes.</text>
</comment>
<dbReference type="GO" id="GO:0004045">
    <property type="term" value="F:peptidyl-tRNA hydrolase activity"/>
    <property type="evidence" value="ECO:0007669"/>
    <property type="project" value="UniProtKB-UniRule"/>
</dbReference>
<evidence type="ECO:0000256" key="10">
    <source>
        <dbReference type="RuleBase" id="RU004320"/>
    </source>
</evidence>
<evidence type="ECO:0000256" key="1">
    <source>
        <dbReference type="ARBA" id="ARBA00013260"/>
    </source>
</evidence>
<dbReference type="Pfam" id="PF01195">
    <property type="entry name" value="Pept_tRNA_hydro"/>
    <property type="match status" value="1"/>
</dbReference>
<name>A0A1N6FEG9_9LACT</name>
<dbReference type="AlphaFoldDB" id="A0A1N6FEG9"/>
<comment type="similarity">
    <text evidence="5 8 10">Belongs to the PTH family.</text>
</comment>
<dbReference type="PANTHER" id="PTHR17224:SF1">
    <property type="entry name" value="PEPTIDYL-TRNA HYDROLASE"/>
    <property type="match status" value="1"/>
</dbReference>
<dbReference type="CDD" id="cd00462">
    <property type="entry name" value="PTH"/>
    <property type="match status" value="1"/>
</dbReference>
<dbReference type="EMBL" id="FSRN01000001">
    <property type="protein sequence ID" value="SIN93652.1"/>
    <property type="molecule type" value="Genomic_DNA"/>
</dbReference>
<evidence type="ECO:0000256" key="6">
    <source>
        <dbReference type="ARBA" id="ARBA00048707"/>
    </source>
</evidence>
<evidence type="ECO:0000256" key="5">
    <source>
        <dbReference type="ARBA" id="ARBA00038063"/>
    </source>
</evidence>
<dbReference type="PROSITE" id="PS01196">
    <property type="entry name" value="PEPT_TRNA_HYDROL_2"/>
    <property type="match status" value="1"/>
</dbReference>
<dbReference type="SUPFAM" id="SSF53178">
    <property type="entry name" value="Peptidyl-tRNA hydrolase-like"/>
    <property type="match status" value="1"/>
</dbReference>
<dbReference type="HAMAP" id="MF_00083">
    <property type="entry name" value="Pept_tRNA_hydro_bact"/>
    <property type="match status" value="1"/>
</dbReference>
<proteinExistence type="inferred from homology"/>
<dbReference type="PROSITE" id="PS01195">
    <property type="entry name" value="PEPT_TRNA_HYDROL_1"/>
    <property type="match status" value="1"/>
</dbReference>
<evidence type="ECO:0000256" key="3">
    <source>
        <dbReference type="ARBA" id="ARBA00022801"/>
    </source>
</evidence>
<dbReference type="EC" id="3.1.1.29" evidence="1 8"/>